<keyword evidence="6" id="KW-1185">Reference proteome</keyword>
<evidence type="ECO:0000256" key="1">
    <source>
        <dbReference type="ARBA" id="ARBA00022603"/>
    </source>
</evidence>
<dbReference type="AlphaFoldDB" id="K0AVB4"/>
<dbReference type="InterPro" id="IPR001737">
    <property type="entry name" value="KsgA/Erm"/>
</dbReference>
<dbReference type="Proteomes" id="UP000006094">
    <property type="component" value="Chromosome"/>
</dbReference>
<keyword evidence="4" id="KW-0694">RNA-binding</keyword>
<dbReference type="Gene3D" id="3.40.50.150">
    <property type="entry name" value="Vaccinia Virus protein VP39"/>
    <property type="match status" value="1"/>
</dbReference>
<protein>
    <submittedName>
        <fullName evidence="5">Ribosomal RNA adenine dimethylase</fullName>
    </submittedName>
</protein>
<dbReference type="SUPFAM" id="SSF53335">
    <property type="entry name" value="S-adenosyl-L-methionine-dependent methyltransferases"/>
    <property type="match status" value="1"/>
</dbReference>
<dbReference type="PATRIC" id="fig|1128398.3.peg.765"/>
<dbReference type="InterPro" id="IPR029063">
    <property type="entry name" value="SAM-dependent_MTases_sf"/>
</dbReference>
<dbReference type="HOGENOM" id="CLU_085338_2_0_9"/>
<keyword evidence="2" id="KW-0808">Transferase</keyword>
<evidence type="ECO:0000313" key="6">
    <source>
        <dbReference type="Proteomes" id="UP000006094"/>
    </source>
</evidence>
<evidence type="ECO:0000256" key="3">
    <source>
        <dbReference type="ARBA" id="ARBA00022691"/>
    </source>
</evidence>
<dbReference type="KEGG" id="cad:Curi_c07200"/>
<gene>
    <name evidence="5" type="ordered locus">Curi_c07200</name>
</gene>
<dbReference type="GO" id="GO:0032259">
    <property type="term" value="P:methylation"/>
    <property type="evidence" value="ECO:0007669"/>
    <property type="project" value="UniProtKB-KW"/>
</dbReference>
<reference evidence="5 6" key="1">
    <citation type="journal article" date="2012" name="PLoS ONE">
        <title>The purine-utilizing bacterium Clostridium acidurici 9a: a genome-guided metabolic reconsideration.</title>
        <authorList>
            <person name="Hartwich K."/>
            <person name="Poehlein A."/>
            <person name="Daniel R."/>
        </authorList>
    </citation>
    <scope>NUCLEOTIDE SEQUENCE [LARGE SCALE GENOMIC DNA]</scope>
    <source>
        <strain evidence="6">ATCC 7906 / DSM 604 / BCRC 14475 / CIP 104303 / KCTC 5404 / NCIMB 10678 / 9a</strain>
    </source>
</reference>
<dbReference type="GO" id="GO:0003723">
    <property type="term" value="F:RNA binding"/>
    <property type="evidence" value="ECO:0007669"/>
    <property type="project" value="UniProtKB-KW"/>
</dbReference>
<evidence type="ECO:0000256" key="2">
    <source>
        <dbReference type="ARBA" id="ARBA00022679"/>
    </source>
</evidence>
<accession>K0AVB4</accession>
<organism evidence="5 6">
    <name type="scientific">Gottschalkia acidurici (strain ATCC 7906 / DSM 604 / BCRC 14475 / CIP 104303 / KCTC 5404 / NCIMB 10678 / 9a)</name>
    <name type="common">Clostridium acidurici</name>
    <dbReference type="NCBI Taxonomy" id="1128398"/>
    <lineage>
        <taxon>Bacteria</taxon>
        <taxon>Bacillati</taxon>
        <taxon>Bacillota</taxon>
        <taxon>Tissierellia</taxon>
        <taxon>Tissierellales</taxon>
        <taxon>Gottschalkiaceae</taxon>
        <taxon>Gottschalkia</taxon>
    </lineage>
</organism>
<dbReference type="eggNOG" id="COG3963">
    <property type="taxonomic scope" value="Bacteria"/>
</dbReference>
<dbReference type="EMBL" id="CP003326">
    <property type="protein sequence ID" value="AFS77793.1"/>
    <property type="molecule type" value="Genomic_DNA"/>
</dbReference>
<evidence type="ECO:0000313" key="5">
    <source>
        <dbReference type="EMBL" id="AFS77793.1"/>
    </source>
</evidence>
<evidence type="ECO:0000256" key="4">
    <source>
        <dbReference type="ARBA" id="ARBA00022884"/>
    </source>
</evidence>
<dbReference type="CDD" id="cd02440">
    <property type="entry name" value="AdoMet_MTases"/>
    <property type="match status" value="1"/>
</dbReference>
<keyword evidence="1" id="KW-0489">Methyltransferase</keyword>
<dbReference type="Pfam" id="PF00398">
    <property type="entry name" value="RrnaAD"/>
    <property type="match status" value="1"/>
</dbReference>
<proteinExistence type="predicted"/>
<dbReference type="GO" id="GO:0008168">
    <property type="term" value="F:methyltransferase activity"/>
    <property type="evidence" value="ECO:0007669"/>
    <property type="project" value="UniProtKB-KW"/>
</dbReference>
<dbReference type="OrthoDB" id="9805585at2"/>
<keyword evidence="3" id="KW-0949">S-adenosyl-L-methionine</keyword>
<dbReference type="RefSeq" id="WP_014966930.1">
    <property type="nucleotide sequence ID" value="NC_018664.1"/>
</dbReference>
<name>K0AVB4_GOTA9</name>
<sequence>MGIKFIKEYIKNPRAIGAITPSSKYLAEKMIQGIDFKNCECIVEYGPGTGVFTEKIIESKMKGTKLILIELNDDMYKILKDKYKSNGSIYIINDSAENIENYLSAYEISKVDYIISGLPFASLPQEISQNILNNTKKILRDDGSFITFQYTLLKKDLINNYFNKIIIKREIKNIPPAYVLKCSK</sequence>